<dbReference type="Gene3D" id="2.60.40.10">
    <property type="entry name" value="Immunoglobulins"/>
    <property type="match status" value="1"/>
</dbReference>
<dbReference type="PANTHER" id="PTHR43651:SF11">
    <property type="entry name" value="MALTO-OLIGOSYLTREHALOSE TREHALOHYDROLASE"/>
    <property type="match status" value="1"/>
</dbReference>
<feature type="region of interest" description="Disordered" evidence="12">
    <location>
        <begin position="668"/>
        <end position="696"/>
    </location>
</feature>
<sequence length="696" mass="76436">MTTTVENATEPGSAAGPVPRRLPVGAELLPGGAGVAFRVWAPKRKRVAVVLEAGAGGTGSSTGTGGPPDPLDLAPEPDGYFAGVAPAARAGTRYRYRLDAEDYLYPDPVSRYQPDGPHGPSEVVDPAAFRWTDDAWPGIGPAGQVLYEMHIGTFTKEGTWAAAAERLADLKELGVTCLEVMPVNEFAGRWGWGYDGVALFAPYHHYGTPDDARRFVDRAHALGMAVILDLVYNHLGPDGNYLKAYADTYFSATHSTDWGEALNFDGPGSHGTREYFLSNARYWVEEFHFDGYRFDATQAIVDDSPKHVLAEITETARRAAGKRSVYLINENEPQHTKLVRPIDAGGYGMDALWNDDFHHSALVALAGHNEAYYTDYLGSAQEMLSSAKWGYLYQGQRYKWQRKRRGTPALDLPPTAFVHFLQNHDQVANSGRGFRAHQIAGPGHLKAVTALMLLMPQTPMLFQGQEWAACCTFHYFADHNPELNQLIKAGRAKEIGQFPSAATTEMEPFLVDPGAEETFNRSKLNHAEKTAPPHAEMLRFHTDLLRLRREDPTFRRVQRRGDLDGAVIGPDALVLRYFGSNDDYSADRLLVVNLGRDLALDPAPEPLLAAPLGMRWATVWSSEDPRYGGSGTPPVDTELEGWFVLGRSAVVCKPLPAEEATVATRVRHAGSAQEAKVKEQVLDAAREGEKDREQAG</sequence>
<dbReference type="CDD" id="cd02853">
    <property type="entry name" value="E_set_MTHase_like_N"/>
    <property type="match status" value="1"/>
</dbReference>
<evidence type="ECO:0000256" key="6">
    <source>
        <dbReference type="ARBA" id="ARBA00022490"/>
    </source>
</evidence>
<dbReference type="PANTHER" id="PTHR43651">
    <property type="entry name" value="1,4-ALPHA-GLUCAN-BRANCHING ENZYME"/>
    <property type="match status" value="1"/>
</dbReference>
<comment type="similarity">
    <text evidence="3">Belongs to the glycosyl hydrolase 13 family.</text>
</comment>
<evidence type="ECO:0000256" key="9">
    <source>
        <dbReference type="ARBA" id="ARBA00023295"/>
    </source>
</evidence>
<dbReference type="GO" id="GO:0005992">
    <property type="term" value="P:trehalose biosynthetic process"/>
    <property type="evidence" value="ECO:0007669"/>
    <property type="project" value="UniProtKB-UniRule"/>
</dbReference>
<protein>
    <recommendedName>
        <fullName evidence="5 11">Malto-oligosyltrehalose trehalohydrolase</fullName>
        <ecNumber evidence="4 11">3.2.1.141</ecNumber>
    </recommendedName>
</protein>
<dbReference type="GO" id="GO:0003844">
    <property type="term" value="F:1,4-alpha-glucan branching enzyme activity"/>
    <property type="evidence" value="ECO:0007669"/>
    <property type="project" value="InterPro"/>
</dbReference>
<comment type="subcellular location">
    <subcellularLocation>
        <location evidence="1">Cytoplasm</location>
    </subcellularLocation>
</comment>
<evidence type="ECO:0000256" key="8">
    <source>
        <dbReference type="ARBA" id="ARBA00023277"/>
    </source>
</evidence>
<dbReference type="EC" id="3.2.1.141" evidence="4 11"/>
<evidence type="ECO:0000256" key="12">
    <source>
        <dbReference type="SAM" id="MobiDB-lite"/>
    </source>
</evidence>
<feature type="domain" description="Glycosyl hydrolase family 13 catalytic" evidence="13">
    <location>
        <begin position="148"/>
        <end position="493"/>
    </location>
</feature>
<dbReference type="UniPathway" id="UPA00299"/>
<dbReference type="GO" id="GO:0033942">
    <property type="term" value="F:4-alpha-D-(1-&gt;4)-alpha-D-glucanotrehalose trehalohydrolase activity"/>
    <property type="evidence" value="ECO:0007669"/>
    <property type="project" value="UniProtKB-EC"/>
</dbReference>
<name>A0A6J4PBJ7_9BACT</name>
<dbReference type="AlphaFoldDB" id="A0A6J4PBJ7"/>
<dbReference type="SUPFAM" id="SSF81296">
    <property type="entry name" value="E set domains"/>
    <property type="match status" value="1"/>
</dbReference>
<evidence type="ECO:0000256" key="4">
    <source>
        <dbReference type="ARBA" id="ARBA00012268"/>
    </source>
</evidence>
<dbReference type="InterPro" id="IPR012768">
    <property type="entry name" value="Trehalose_TreZ"/>
</dbReference>
<evidence type="ECO:0000259" key="13">
    <source>
        <dbReference type="SMART" id="SM00642"/>
    </source>
</evidence>
<dbReference type="GO" id="GO:0005737">
    <property type="term" value="C:cytoplasm"/>
    <property type="evidence" value="ECO:0007669"/>
    <property type="project" value="UniProtKB-SubCell"/>
</dbReference>
<dbReference type="EMBL" id="CADCUQ010000487">
    <property type="protein sequence ID" value="CAA9408816.1"/>
    <property type="molecule type" value="Genomic_DNA"/>
</dbReference>
<dbReference type="SUPFAM" id="SSF51445">
    <property type="entry name" value="(Trans)glycosidases"/>
    <property type="match status" value="1"/>
</dbReference>
<dbReference type="InterPro" id="IPR044901">
    <property type="entry name" value="Trehalose_TreZ_E-set_sf"/>
</dbReference>
<evidence type="ECO:0000313" key="14">
    <source>
        <dbReference type="EMBL" id="CAA9408816.1"/>
    </source>
</evidence>
<dbReference type="InterPro" id="IPR013783">
    <property type="entry name" value="Ig-like_fold"/>
</dbReference>
<keyword evidence="7 14" id="KW-0378">Hydrolase</keyword>
<evidence type="ECO:0000256" key="3">
    <source>
        <dbReference type="ARBA" id="ARBA00008061"/>
    </source>
</evidence>
<evidence type="ECO:0000256" key="1">
    <source>
        <dbReference type="ARBA" id="ARBA00004496"/>
    </source>
</evidence>
<proteinExistence type="inferred from homology"/>
<dbReference type="NCBIfam" id="TIGR02402">
    <property type="entry name" value="trehalose_TreZ"/>
    <property type="match status" value="1"/>
</dbReference>
<dbReference type="SMART" id="SM00642">
    <property type="entry name" value="Aamy"/>
    <property type="match status" value="1"/>
</dbReference>
<keyword evidence="9 14" id="KW-0326">Glycosidase</keyword>
<dbReference type="GO" id="GO:0005978">
    <property type="term" value="P:glycogen biosynthetic process"/>
    <property type="evidence" value="ECO:0007669"/>
    <property type="project" value="InterPro"/>
</dbReference>
<dbReference type="Pfam" id="PF00128">
    <property type="entry name" value="Alpha-amylase"/>
    <property type="match status" value="1"/>
</dbReference>
<dbReference type="InterPro" id="IPR017853">
    <property type="entry name" value="GH"/>
</dbReference>
<organism evidence="14">
    <name type="scientific">uncultured Phycisphaerae bacterium</name>
    <dbReference type="NCBI Taxonomy" id="904963"/>
    <lineage>
        <taxon>Bacteria</taxon>
        <taxon>Pseudomonadati</taxon>
        <taxon>Planctomycetota</taxon>
        <taxon>Phycisphaerae</taxon>
        <taxon>environmental samples</taxon>
    </lineage>
</organism>
<feature type="compositionally biased region" description="Basic and acidic residues" evidence="12">
    <location>
        <begin position="675"/>
        <end position="696"/>
    </location>
</feature>
<dbReference type="Gene3D" id="3.20.20.80">
    <property type="entry name" value="Glycosidases"/>
    <property type="match status" value="1"/>
</dbReference>
<keyword evidence="6" id="KW-0963">Cytoplasm</keyword>
<evidence type="ECO:0000256" key="5">
    <source>
        <dbReference type="ARBA" id="ARBA00015938"/>
    </source>
</evidence>
<evidence type="ECO:0000256" key="2">
    <source>
        <dbReference type="ARBA" id="ARBA00005199"/>
    </source>
</evidence>
<feature type="region of interest" description="Disordered" evidence="12">
    <location>
        <begin position="1"/>
        <end position="22"/>
    </location>
</feature>
<dbReference type="CDD" id="cd11325">
    <property type="entry name" value="AmyAc_GTHase"/>
    <property type="match status" value="1"/>
</dbReference>
<evidence type="ECO:0000256" key="7">
    <source>
        <dbReference type="ARBA" id="ARBA00022801"/>
    </source>
</evidence>
<comment type="catalytic activity">
    <reaction evidence="10">
        <text>hydrolysis of (1-&gt;4)-alpha-D-glucosidic linkage in 4-alpha-D-[(1-&gt;4)-alpha-D-glucanosyl]n trehalose to yield trehalose and (1-&gt;4)-alpha-D-glucan.</text>
        <dbReference type="EC" id="3.2.1.141"/>
    </reaction>
</comment>
<evidence type="ECO:0000256" key="10">
    <source>
        <dbReference type="ARBA" id="ARBA00034013"/>
    </source>
</evidence>
<comment type="pathway">
    <text evidence="2">Glycan biosynthesis; trehalose biosynthesis.</text>
</comment>
<dbReference type="InterPro" id="IPR014756">
    <property type="entry name" value="Ig_E-set"/>
</dbReference>
<dbReference type="InterPro" id="IPR006047">
    <property type="entry name" value="GH13_cat_dom"/>
</dbReference>
<dbReference type="Gene3D" id="1.10.10.760">
    <property type="entry name" value="E-set domains of sugar-utilizing enzymes"/>
    <property type="match status" value="1"/>
</dbReference>
<reference evidence="14" key="1">
    <citation type="submission" date="2020-02" db="EMBL/GenBank/DDBJ databases">
        <authorList>
            <person name="Meier V. D."/>
        </authorList>
    </citation>
    <scope>NUCLEOTIDE SEQUENCE</scope>
    <source>
        <strain evidence="14">AVDCRST_MAG64</strain>
    </source>
</reference>
<accession>A0A6J4PBJ7</accession>
<keyword evidence="8" id="KW-0119">Carbohydrate metabolism</keyword>
<evidence type="ECO:0000256" key="11">
    <source>
        <dbReference type="NCBIfam" id="TIGR02402"/>
    </source>
</evidence>
<gene>
    <name evidence="14" type="ORF">AVDCRST_MAG64-2176</name>
</gene>